<evidence type="ECO:0000256" key="1">
    <source>
        <dbReference type="SAM" id="MobiDB-lite"/>
    </source>
</evidence>
<feature type="region of interest" description="Disordered" evidence="1">
    <location>
        <begin position="613"/>
        <end position="634"/>
    </location>
</feature>
<evidence type="ECO:0000313" key="3">
    <source>
        <dbReference type="Proteomes" id="UP001295684"/>
    </source>
</evidence>
<feature type="region of interest" description="Disordered" evidence="1">
    <location>
        <begin position="274"/>
        <end position="294"/>
    </location>
</feature>
<feature type="compositionally biased region" description="Polar residues" evidence="1">
    <location>
        <begin position="274"/>
        <end position="293"/>
    </location>
</feature>
<organism evidence="2 3">
    <name type="scientific">Euplotes crassus</name>
    <dbReference type="NCBI Taxonomy" id="5936"/>
    <lineage>
        <taxon>Eukaryota</taxon>
        <taxon>Sar</taxon>
        <taxon>Alveolata</taxon>
        <taxon>Ciliophora</taxon>
        <taxon>Intramacronucleata</taxon>
        <taxon>Spirotrichea</taxon>
        <taxon>Hypotrichia</taxon>
        <taxon>Euplotida</taxon>
        <taxon>Euplotidae</taxon>
        <taxon>Moneuplotes</taxon>
    </lineage>
</organism>
<feature type="compositionally biased region" description="Acidic residues" evidence="1">
    <location>
        <begin position="613"/>
        <end position="624"/>
    </location>
</feature>
<protein>
    <submittedName>
        <fullName evidence="2">Uncharacterized protein</fullName>
    </submittedName>
</protein>
<name>A0AAD1Y6Z7_EUPCR</name>
<accession>A0AAD1Y6Z7</accession>
<proteinExistence type="predicted"/>
<dbReference type="EMBL" id="CAMPGE010026338">
    <property type="protein sequence ID" value="CAI2384032.1"/>
    <property type="molecule type" value="Genomic_DNA"/>
</dbReference>
<dbReference type="Proteomes" id="UP001295684">
    <property type="component" value="Unassembled WGS sequence"/>
</dbReference>
<gene>
    <name evidence="2" type="ORF">ECRASSUSDP1_LOCUS25551</name>
</gene>
<evidence type="ECO:0000313" key="2">
    <source>
        <dbReference type="EMBL" id="CAI2384032.1"/>
    </source>
</evidence>
<feature type="region of interest" description="Disordered" evidence="1">
    <location>
        <begin position="518"/>
        <end position="553"/>
    </location>
</feature>
<comment type="caution">
    <text evidence="2">The sequence shown here is derived from an EMBL/GenBank/DDBJ whole genome shotgun (WGS) entry which is preliminary data.</text>
</comment>
<reference evidence="2" key="1">
    <citation type="submission" date="2023-07" db="EMBL/GenBank/DDBJ databases">
        <authorList>
            <consortium name="AG Swart"/>
            <person name="Singh M."/>
            <person name="Singh A."/>
            <person name="Seah K."/>
            <person name="Emmerich C."/>
        </authorList>
    </citation>
    <scope>NUCLEOTIDE SEQUENCE</scope>
    <source>
        <strain evidence="2">DP1</strain>
    </source>
</reference>
<feature type="compositionally biased region" description="Basic and acidic residues" evidence="1">
    <location>
        <begin position="227"/>
        <end position="237"/>
    </location>
</feature>
<feature type="compositionally biased region" description="Basic and acidic residues" evidence="1">
    <location>
        <begin position="625"/>
        <end position="634"/>
    </location>
</feature>
<feature type="region of interest" description="Disordered" evidence="1">
    <location>
        <begin position="204"/>
        <end position="237"/>
    </location>
</feature>
<keyword evidence="3" id="KW-1185">Reference proteome</keyword>
<sequence>MVIPEYKLRKILREGIETNPNKNRKRKFINLKLFINKDDIAYLEFNACTKPKDTEDICFSSRQAFPGTVEYKGVMPIECITCEDWINLCHRNKLPGAMNVKKLFVSIRSSVEQKLYKFPKQLDIQRSYASKVAAFFEEMEKLFSTELVINELEEDETSDFDEDQYNNNFMKDLKHKESHYALKNRAVKNNSRKNSPEFVNKYKNSYTNKKNRINPLHDIGRSNPTGSRKESNRMDHSPYTEAEKAKKYMKRPKNSKESPNITVIRKVSANNAVAQSRGSKIPTTATTSHTSSIPVLPPVVKDSWLKDRLGKQNLDNVKKRLQSNKSEFIEIYNDTDNENRSSGEALYYSRNNRQQNNSSAYVNYKAQRYQNNQRIAPKKKLRSANPNSLKIHQKLYTDEHNTSVELDQNQASEKRSGFFHRRRNKFANFQESKINDIIKKIRTKKQDIQNIENKYLQNTGTAYSKNDHYSTEKSTNLNPKKPWISPTTSKIHHRHHPQKAIIPPKVRNSPYCFKKSTPGPINPSQSNFATKPFPPPSKNFRFSSGKKPIKSKKMKKISSKRFLNSWENEDMLSEEDIKEEFAINENLEDDPSPREGSAAMRLIDSLSKFEEYENYDSIDEEPDDDSSRDLGKVEIIRKAQNSRLAFQNRPYSPPFSQFSNKS</sequence>
<dbReference type="AlphaFoldDB" id="A0AAD1Y6Z7"/>